<dbReference type="PANTHER" id="PTHR13271">
    <property type="entry name" value="UNCHARACTERIZED PUTATIVE METHYLTRANSFERASE"/>
    <property type="match status" value="1"/>
</dbReference>
<organism evidence="2 3">
    <name type="scientific">Terfezia boudieri ATCC MYA-4762</name>
    <dbReference type="NCBI Taxonomy" id="1051890"/>
    <lineage>
        <taxon>Eukaryota</taxon>
        <taxon>Fungi</taxon>
        <taxon>Dikarya</taxon>
        <taxon>Ascomycota</taxon>
        <taxon>Pezizomycotina</taxon>
        <taxon>Pezizomycetes</taxon>
        <taxon>Pezizales</taxon>
        <taxon>Pezizaceae</taxon>
        <taxon>Terfezia</taxon>
    </lineage>
</organism>
<dbReference type="STRING" id="1051890.A0A3N4LQW2"/>
<feature type="region of interest" description="Disordered" evidence="1">
    <location>
        <begin position="489"/>
        <end position="521"/>
    </location>
</feature>
<keyword evidence="3" id="KW-1185">Reference proteome</keyword>
<dbReference type="GO" id="GO:0016279">
    <property type="term" value="F:protein-lysine N-methyltransferase activity"/>
    <property type="evidence" value="ECO:0007669"/>
    <property type="project" value="TreeGrafter"/>
</dbReference>
<dbReference type="InterPro" id="IPR046341">
    <property type="entry name" value="SET_dom_sf"/>
</dbReference>
<evidence type="ECO:0000313" key="3">
    <source>
        <dbReference type="Proteomes" id="UP000267821"/>
    </source>
</evidence>
<protein>
    <submittedName>
        <fullName evidence="2">SET domain-containing protein</fullName>
    </submittedName>
</protein>
<dbReference type="InterPro" id="IPR050600">
    <property type="entry name" value="SETD3_SETD6_MTase"/>
</dbReference>
<dbReference type="AlphaFoldDB" id="A0A3N4LQW2"/>
<gene>
    <name evidence="2" type="ORF">L211DRAFT_806659</name>
</gene>
<dbReference type="PANTHER" id="PTHR13271:SF34">
    <property type="entry name" value="N-LYSINE METHYLTRANSFERASE SETD6"/>
    <property type="match status" value="1"/>
</dbReference>
<evidence type="ECO:0000256" key="1">
    <source>
        <dbReference type="SAM" id="MobiDB-lite"/>
    </source>
</evidence>
<dbReference type="FunCoup" id="A0A3N4LQW2">
    <property type="interactions" value="273"/>
</dbReference>
<name>A0A3N4LQW2_9PEZI</name>
<dbReference type="EMBL" id="ML121538">
    <property type="protein sequence ID" value="RPB25317.1"/>
    <property type="molecule type" value="Genomic_DNA"/>
</dbReference>
<reference evidence="2 3" key="1">
    <citation type="journal article" date="2018" name="Nat. Ecol. Evol.">
        <title>Pezizomycetes genomes reveal the molecular basis of ectomycorrhizal truffle lifestyle.</title>
        <authorList>
            <person name="Murat C."/>
            <person name="Payen T."/>
            <person name="Noel B."/>
            <person name="Kuo A."/>
            <person name="Morin E."/>
            <person name="Chen J."/>
            <person name="Kohler A."/>
            <person name="Krizsan K."/>
            <person name="Balestrini R."/>
            <person name="Da Silva C."/>
            <person name="Montanini B."/>
            <person name="Hainaut M."/>
            <person name="Levati E."/>
            <person name="Barry K.W."/>
            <person name="Belfiori B."/>
            <person name="Cichocki N."/>
            <person name="Clum A."/>
            <person name="Dockter R.B."/>
            <person name="Fauchery L."/>
            <person name="Guy J."/>
            <person name="Iotti M."/>
            <person name="Le Tacon F."/>
            <person name="Lindquist E.A."/>
            <person name="Lipzen A."/>
            <person name="Malagnac F."/>
            <person name="Mello A."/>
            <person name="Molinier V."/>
            <person name="Miyauchi S."/>
            <person name="Poulain J."/>
            <person name="Riccioni C."/>
            <person name="Rubini A."/>
            <person name="Sitrit Y."/>
            <person name="Splivallo R."/>
            <person name="Traeger S."/>
            <person name="Wang M."/>
            <person name="Zifcakova L."/>
            <person name="Wipf D."/>
            <person name="Zambonelli A."/>
            <person name="Paolocci F."/>
            <person name="Nowrousian M."/>
            <person name="Ottonello S."/>
            <person name="Baldrian P."/>
            <person name="Spatafora J.W."/>
            <person name="Henrissat B."/>
            <person name="Nagy L.G."/>
            <person name="Aury J.M."/>
            <person name="Wincker P."/>
            <person name="Grigoriev I.V."/>
            <person name="Bonfante P."/>
            <person name="Martin F.M."/>
        </authorList>
    </citation>
    <scope>NUCLEOTIDE SEQUENCE [LARGE SCALE GENOMIC DNA]</scope>
    <source>
        <strain evidence="2 3">ATCC MYA-4762</strain>
    </source>
</reference>
<feature type="compositionally biased region" description="Basic and acidic residues" evidence="1">
    <location>
        <begin position="494"/>
        <end position="507"/>
    </location>
</feature>
<dbReference type="OrthoDB" id="341421at2759"/>
<dbReference type="Proteomes" id="UP000267821">
    <property type="component" value="Unassembled WGS sequence"/>
</dbReference>
<proteinExistence type="predicted"/>
<accession>A0A3N4LQW2</accession>
<dbReference type="GO" id="GO:0005634">
    <property type="term" value="C:nucleus"/>
    <property type="evidence" value="ECO:0007669"/>
    <property type="project" value="TreeGrafter"/>
</dbReference>
<sequence>MADTMDISMDPTPLVGSVNEAAAVEVGHNTTTTEPDDFNLLSEQFMTWLKSRPGVSINPNIALVDLRSENAGRGVTVSTAPLTPETPLFTLPHSSTLSVLTSPLTTKFIPDAMAKLGQENPWIALVLALLYETRPDSEWKPYIDLLPRDFDTLMYWTPSELKSLTGSAVLGKIGKDEAEEEFKSMLGPIINSHKDLFQATELQFDHLTDGVDESSLLSCSHRMASCIMSYSFDIKKTVSNPNTTDDSDSGSEDEDEEAQYYKAMVPLADLLNADADKNNARLFQQPYSLTMSLLHDLPAQTLLYNDYGPLPRSDLLRRYGYITQNYAQFDVVELKGDLLTETIIRMKNPTLSPVEKLKRIDFLIDEELLEDAFDLPVPEPGAKNVPSEWAGIYVVLTQPVGGKSKLPSSSSALKKIMKTRGYRECVGEILRKRLAMYPPKEEIEAGLASEEEVCLRTKRRVKMAREVREGEIAILEALIKEVEGWVVEEEEEDKMTKEDRGNKRKVSDSCSVGDNRKKARK</sequence>
<dbReference type="FunFam" id="3.90.1410.10:FF:000007">
    <property type="entry name" value="Ribosomal lysine N-methyltransferase 4"/>
    <property type="match status" value="1"/>
</dbReference>
<evidence type="ECO:0000313" key="2">
    <source>
        <dbReference type="EMBL" id="RPB25317.1"/>
    </source>
</evidence>
<dbReference type="InParanoid" id="A0A3N4LQW2"/>
<dbReference type="SUPFAM" id="SSF82199">
    <property type="entry name" value="SET domain"/>
    <property type="match status" value="1"/>
</dbReference>
<dbReference type="Gene3D" id="3.90.1410.10">
    <property type="entry name" value="set domain protein methyltransferase, domain 1"/>
    <property type="match status" value="1"/>
</dbReference>